<keyword evidence="3" id="KW-1185">Reference proteome</keyword>
<sequence length="62" mass="7000">MEKKQKRKVSASMEMKKDMPAIAKAGSSDFNPDYTYVVKDLKKIGLMALVFIAFLIVLSFII</sequence>
<keyword evidence="1" id="KW-0812">Transmembrane</keyword>
<gene>
    <name evidence="2" type="ORF">ATC1_11169</name>
</gene>
<dbReference type="OrthoDB" id="166940at2"/>
<evidence type="ECO:0000256" key="1">
    <source>
        <dbReference type="SAM" id="Phobius"/>
    </source>
</evidence>
<proteinExistence type="predicted"/>
<feature type="transmembrane region" description="Helical" evidence="1">
    <location>
        <begin position="44"/>
        <end position="61"/>
    </location>
</feature>
<name>A0A0K8P9B9_9CHLR</name>
<evidence type="ECO:0000313" key="3">
    <source>
        <dbReference type="Proteomes" id="UP000053370"/>
    </source>
</evidence>
<dbReference type="EMBL" id="DF968179">
    <property type="protein sequence ID" value="GAP39247.1"/>
    <property type="molecule type" value="Genomic_DNA"/>
</dbReference>
<keyword evidence="1" id="KW-0472">Membrane</keyword>
<evidence type="ECO:0000313" key="2">
    <source>
        <dbReference type="EMBL" id="GAP39247.1"/>
    </source>
</evidence>
<organism evidence="2">
    <name type="scientific">Flexilinea flocculi</name>
    <dbReference type="NCBI Taxonomy" id="1678840"/>
    <lineage>
        <taxon>Bacteria</taxon>
        <taxon>Bacillati</taxon>
        <taxon>Chloroflexota</taxon>
        <taxon>Anaerolineae</taxon>
        <taxon>Anaerolineales</taxon>
        <taxon>Anaerolineaceae</taxon>
        <taxon>Flexilinea</taxon>
    </lineage>
</organism>
<dbReference type="STRING" id="1678840.ATC1_11169"/>
<accession>A0A0K8P9B9</accession>
<dbReference type="AlphaFoldDB" id="A0A0K8P9B9"/>
<dbReference type="RefSeq" id="WP_062277192.1">
    <property type="nucleotide sequence ID" value="NZ_DF968179.1"/>
</dbReference>
<dbReference type="Proteomes" id="UP000053370">
    <property type="component" value="Unassembled WGS sequence"/>
</dbReference>
<reference evidence="2" key="1">
    <citation type="journal article" date="2015" name="Genome Announc.">
        <title>Draft Genome Sequence of Anaerolineae Strain TC1, a Novel Isolate from a Methanogenic Wastewater Treatment System.</title>
        <authorList>
            <person name="Matsuura N."/>
            <person name="Tourlousse D.M."/>
            <person name="Sun L."/>
            <person name="Toyonaga M."/>
            <person name="Kuroda K."/>
            <person name="Ohashi A."/>
            <person name="Cruz R."/>
            <person name="Yamaguchi T."/>
            <person name="Sekiguchi Y."/>
        </authorList>
    </citation>
    <scope>NUCLEOTIDE SEQUENCE [LARGE SCALE GENOMIC DNA]</scope>
    <source>
        <strain evidence="2">TC1</strain>
    </source>
</reference>
<keyword evidence="1" id="KW-1133">Transmembrane helix</keyword>
<protein>
    <submittedName>
        <fullName evidence="2">Uncharacterized protein</fullName>
    </submittedName>
</protein>